<dbReference type="AlphaFoldDB" id="A0A5B0GYA9"/>
<organism evidence="1 2">
    <name type="scientific">Paraburkholderia panacisoli</name>
    <dbReference type="NCBI Taxonomy" id="2603818"/>
    <lineage>
        <taxon>Bacteria</taxon>
        <taxon>Pseudomonadati</taxon>
        <taxon>Pseudomonadota</taxon>
        <taxon>Betaproteobacteria</taxon>
        <taxon>Burkholderiales</taxon>
        <taxon>Burkholderiaceae</taxon>
        <taxon>Paraburkholderia</taxon>
    </lineage>
</organism>
<accession>A0A5B0GYA9</accession>
<dbReference type="EMBL" id="VTUZ01000016">
    <property type="protein sequence ID" value="KAA1007802.1"/>
    <property type="molecule type" value="Genomic_DNA"/>
</dbReference>
<reference evidence="1 2" key="1">
    <citation type="submission" date="2019-08" db="EMBL/GenBank/DDBJ databases">
        <title>Paraburkholderia sp. DCY113.</title>
        <authorList>
            <person name="Kang J."/>
        </authorList>
    </citation>
    <scope>NUCLEOTIDE SEQUENCE [LARGE SCALE GENOMIC DNA]</scope>
    <source>
        <strain evidence="1 2">DCY113</strain>
    </source>
</reference>
<protein>
    <submittedName>
        <fullName evidence="1">Uncharacterized protein</fullName>
    </submittedName>
</protein>
<evidence type="ECO:0000313" key="2">
    <source>
        <dbReference type="Proteomes" id="UP000325273"/>
    </source>
</evidence>
<dbReference type="RefSeq" id="WP_149672344.1">
    <property type="nucleotide sequence ID" value="NZ_VTUZ01000016.1"/>
</dbReference>
<comment type="caution">
    <text evidence="1">The sequence shown here is derived from an EMBL/GenBank/DDBJ whole genome shotgun (WGS) entry which is preliminary data.</text>
</comment>
<name>A0A5B0GYA9_9BURK</name>
<gene>
    <name evidence="1" type="ORF">FVF58_24185</name>
</gene>
<sequence>MIINTRFCVSRTAVLCRRSLEASQAPPCYLSPRATGRRRQFQGKICLPRDYGSVARWQYDALCASLALLQKLEEIGSRKARRSAHNDTASPQDAR</sequence>
<keyword evidence="2" id="KW-1185">Reference proteome</keyword>
<proteinExistence type="predicted"/>
<dbReference type="Proteomes" id="UP000325273">
    <property type="component" value="Unassembled WGS sequence"/>
</dbReference>
<evidence type="ECO:0000313" key="1">
    <source>
        <dbReference type="EMBL" id="KAA1007802.1"/>
    </source>
</evidence>